<dbReference type="SUPFAM" id="SSF55785">
    <property type="entry name" value="PYP-like sensor domain (PAS domain)"/>
    <property type="match status" value="1"/>
</dbReference>
<dbReference type="InterPro" id="IPR000014">
    <property type="entry name" value="PAS"/>
</dbReference>
<keyword evidence="1 2" id="KW-0597">Phosphoprotein</keyword>
<dbReference type="CDD" id="cd17534">
    <property type="entry name" value="REC_DC-like"/>
    <property type="match status" value="1"/>
</dbReference>
<proteinExistence type="predicted"/>
<dbReference type="OrthoDB" id="2830at2157"/>
<organism evidence="5 6">
    <name type="scientific">Methanolacinia petrolearia (strain DSM 11571 / OCM 486 / SEBR 4847)</name>
    <name type="common">Methanoplanus petrolearius</name>
    <dbReference type="NCBI Taxonomy" id="679926"/>
    <lineage>
        <taxon>Archaea</taxon>
        <taxon>Methanobacteriati</taxon>
        <taxon>Methanobacteriota</taxon>
        <taxon>Stenosarchaea group</taxon>
        <taxon>Methanomicrobia</taxon>
        <taxon>Methanomicrobiales</taxon>
        <taxon>Methanomicrobiaceae</taxon>
        <taxon>Methanolacinia</taxon>
    </lineage>
</organism>
<evidence type="ECO:0000313" key="6">
    <source>
        <dbReference type="Proteomes" id="UP000006565"/>
    </source>
</evidence>
<reference evidence="5 6" key="1">
    <citation type="journal article" date="2010" name="Stand. Genomic Sci.">
        <title>Complete genome sequence of Methanoplanus petrolearius type strain (SEBR 4847).</title>
        <authorList>
            <person name="Brambilla E."/>
            <person name="Djao O.D."/>
            <person name="Daligault H."/>
            <person name="Lapidus A."/>
            <person name="Lucas S."/>
            <person name="Hammon N."/>
            <person name="Nolan M."/>
            <person name="Tice H."/>
            <person name="Cheng J.F."/>
            <person name="Han C."/>
            <person name="Tapia R."/>
            <person name="Goodwin L."/>
            <person name="Pitluck S."/>
            <person name="Liolios K."/>
            <person name="Ivanova N."/>
            <person name="Mavromatis K."/>
            <person name="Mikhailova N."/>
            <person name="Pati A."/>
            <person name="Chen A."/>
            <person name="Palaniappan K."/>
            <person name="Land M."/>
            <person name="Hauser L."/>
            <person name="Chang Y.J."/>
            <person name="Jeffries C.D."/>
            <person name="Rohde M."/>
            <person name="Spring S."/>
            <person name="Sikorski J."/>
            <person name="Goker M."/>
            <person name="Woyke T."/>
            <person name="Bristow J."/>
            <person name="Eisen J.A."/>
            <person name="Markowitz V."/>
            <person name="Hugenholtz P."/>
            <person name="Kyrpides N.C."/>
            <person name="Klenk H.P."/>
        </authorList>
    </citation>
    <scope>NUCLEOTIDE SEQUENCE [LARGE SCALE GENOMIC DNA]</scope>
    <source>
        <strain evidence="6">DSM 11571 / OCM 486 / SEBR 4847</strain>
    </source>
</reference>
<dbReference type="HOGENOM" id="CLU_000445_14_0_2"/>
<dbReference type="PROSITE" id="PS50112">
    <property type="entry name" value="PAS"/>
    <property type="match status" value="1"/>
</dbReference>
<dbReference type="GO" id="GO:0000160">
    <property type="term" value="P:phosphorelay signal transduction system"/>
    <property type="evidence" value="ECO:0007669"/>
    <property type="project" value="InterPro"/>
</dbReference>
<dbReference type="RefSeq" id="WP_013328019.1">
    <property type="nucleotide sequence ID" value="NC_014507.1"/>
</dbReference>
<dbReference type="SUPFAM" id="SSF52172">
    <property type="entry name" value="CheY-like"/>
    <property type="match status" value="1"/>
</dbReference>
<dbReference type="STRING" id="679926.Mpet_0059"/>
<feature type="modified residue" description="4-aspartylphosphate" evidence="2">
    <location>
        <position position="55"/>
    </location>
</feature>
<feature type="domain" description="Response regulatory" evidence="3">
    <location>
        <begin position="5"/>
        <end position="120"/>
    </location>
</feature>
<dbReference type="InterPro" id="IPR035965">
    <property type="entry name" value="PAS-like_dom_sf"/>
</dbReference>
<dbReference type="Gene3D" id="3.40.50.2300">
    <property type="match status" value="1"/>
</dbReference>
<protein>
    <submittedName>
        <fullName evidence="5">Putative PAS/PAC sensor protein</fullName>
    </submittedName>
</protein>
<dbReference type="InterPro" id="IPR050595">
    <property type="entry name" value="Bact_response_regulator"/>
</dbReference>
<dbReference type="eggNOG" id="arCOG06918">
    <property type="taxonomic scope" value="Archaea"/>
</dbReference>
<evidence type="ECO:0000256" key="2">
    <source>
        <dbReference type="PROSITE-ProRule" id="PRU00169"/>
    </source>
</evidence>
<feature type="domain" description="PAS" evidence="4">
    <location>
        <begin position="151"/>
        <end position="188"/>
    </location>
</feature>
<dbReference type="SMART" id="SM00448">
    <property type="entry name" value="REC"/>
    <property type="match status" value="1"/>
</dbReference>
<dbReference type="Pfam" id="PF00072">
    <property type="entry name" value="Response_reg"/>
    <property type="match status" value="1"/>
</dbReference>
<evidence type="ECO:0000313" key="5">
    <source>
        <dbReference type="EMBL" id="ADN34840.1"/>
    </source>
</evidence>
<evidence type="ECO:0000259" key="3">
    <source>
        <dbReference type="PROSITE" id="PS50110"/>
    </source>
</evidence>
<dbReference type="Proteomes" id="UP000006565">
    <property type="component" value="Chromosome"/>
</dbReference>
<dbReference type="Pfam" id="PF13426">
    <property type="entry name" value="PAS_9"/>
    <property type="match status" value="1"/>
</dbReference>
<dbReference type="PANTHER" id="PTHR44591">
    <property type="entry name" value="STRESS RESPONSE REGULATOR PROTEIN 1"/>
    <property type="match status" value="1"/>
</dbReference>
<evidence type="ECO:0000259" key="4">
    <source>
        <dbReference type="PROSITE" id="PS50112"/>
    </source>
</evidence>
<dbReference type="eggNOG" id="arCOG06537">
    <property type="taxonomic scope" value="Archaea"/>
</dbReference>
<dbReference type="KEGG" id="mpi:Mpet_0059"/>
<keyword evidence="6" id="KW-1185">Reference proteome</keyword>
<dbReference type="EMBL" id="CP002117">
    <property type="protein sequence ID" value="ADN34840.1"/>
    <property type="molecule type" value="Genomic_DNA"/>
</dbReference>
<gene>
    <name evidence="5" type="ordered locus">Mpet_0059</name>
</gene>
<dbReference type="AlphaFoldDB" id="E1RDF6"/>
<sequence>MTEKKILIVEDNFEIAEIVSIILEREGHEITGIVESGENALLSAAAITPDVVISDIGLAGEIDGIETATYISHLFRIPVIFMTGAVDQETIERANSAEPYGYLAKPFNKSELLSTVSLAIRAFELNMKAKESGTRKIPSCVKQMCLYEEGIVITNTLGRILYINPYTENLTGLSNAEMLLKPLSEILHFSGNTGFDPGALSQAAYFGEDEETVFLKDRSGGNIMVRVRIVPRRYRDEDTVGVIITIKEISEEKSAGVRDAGTLYRPDTGSAAA</sequence>
<dbReference type="PANTHER" id="PTHR44591:SF3">
    <property type="entry name" value="RESPONSE REGULATORY DOMAIN-CONTAINING PROTEIN"/>
    <property type="match status" value="1"/>
</dbReference>
<dbReference type="GeneID" id="9742497"/>
<accession>E1RDF6</accession>
<dbReference type="NCBIfam" id="TIGR00229">
    <property type="entry name" value="sensory_box"/>
    <property type="match status" value="1"/>
</dbReference>
<evidence type="ECO:0000256" key="1">
    <source>
        <dbReference type="ARBA" id="ARBA00022553"/>
    </source>
</evidence>
<dbReference type="Gene3D" id="3.30.450.20">
    <property type="entry name" value="PAS domain"/>
    <property type="match status" value="1"/>
</dbReference>
<dbReference type="PROSITE" id="PS50110">
    <property type="entry name" value="RESPONSE_REGULATORY"/>
    <property type="match status" value="1"/>
</dbReference>
<dbReference type="InterPro" id="IPR001789">
    <property type="entry name" value="Sig_transdc_resp-reg_receiver"/>
</dbReference>
<name>E1RDF6_METP4</name>
<dbReference type="CDD" id="cd00130">
    <property type="entry name" value="PAS"/>
    <property type="match status" value="1"/>
</dbReference>
<dbReference type="InterPro" id="IPR011006">
    <property type="entry name" value="CheY-like_superfamily"/>
</dbReference>